<sequence>MTALLSVKGVTVRFGGVTALEDAGFDLQPGELLGLLGPNGAGKTTMMRSITGVVTPQEGDVTLQGRVITKLPTHQRVRLGLGLSQQIVRPFRSMSVIDNVTLAAGHAKTLSPLGALGHRHRDAERERARELLQRVGIEEMAESEPSSLPLGMLKRLEVARALALDPKLLLLDEPLAGLNHLEAGRLADTIVALNRDGLSIILIEHNLSEVLRICQRLVVLDNGRNLAAGDPRRVMDDPAVQAAYLGSVAEREEPAHA</sequence>
<dbReference type="Pfam" id="PF12399">
    <property type="entry name" value="BCA_ABC_TP_C"/>
    <property type="match status" value="1"/>
</dbReference>
<comment type="caution">
    <text evidence="5">The sequence shown here is derived from an EMBL/GenBank/DDBJ whole genome shotgun (WGS) entry which is preliminary data.</text>
</comment>
<dbReference type="SMART" id="SM00382">
    <property type="entry name" value="AAA"/>
    <property type="match status" value="1"/>
</dbReference>
<dbReference type="Proteomes" id="UP000315252">
    <property type="component" value="Unassembled WGS sequence"/>
</dbReference>
<evidence type="ECO:0000256" key="3">
    <source>
        <dbReference type="ARBA" id="ARBA00022840"/>
    </source>
</evidence>
<organism evidence="5 6">
    <name type="scientific">Denitrobaculum tricleocarpae</name>
    <dbReference type="NCBI Taxonomy" id="2591009"/>
    <lineage>
        <taxon>Bacteria</taxon>
        <taxon>Pseudomonadati</taxon>
        <taxon>Pseudomonadota</taxon>
        <taxon>Alphaproteobacteria</taxon>
        <taxon>Rhodospirillales</taxon>
        <taxon>Rhodospirillaceae</taxon>
        <taxon>Denitrobaculum</taxon>
    </lineage>
</organism>
<dbReference type="SUPFAM" id="SSF52540">
    <property type="entry name" value="P-loop containing nucleoside triphosphate hydrolases"/>
    <property type="match status" value="1"/>
</dbReference>
<dbReference type="InterPro" id="IPR003439">
    <property type="entry name" value="ABC_transporter-like_ATP-bd"/>
</dbReference>
<dbReference type="Pfam" id="PF00005">
    <property type="entry name" value="ABC_tran"/>
    <property type="match status" value="1"/>
</dbReference>
<keyword evidence="3 5" id="KW-0067">ATP-binding</keyword>
<evidence type="ECO:0000313" key="5">
    <source>
        <dbReference type="EMBL" id="TQV77763.1"/>
    </source>
</evidence>
<evidence type="ECO:0000313" key="6">
    <source>
        <dbReference type="Proteomes" id="UP000315252"/>
    </source>
</evidence>
<keyword evidence="1" id="KW-0813">Transport</keyword>
<dbReference type="EMBL" id="VHSH01000007">
    <property type="protein sequence ID" value="TQV77763.1"/>
    <property type="molecule type" value="Genomic_DNA"/>
</dbReference>
<dbReference type="InterPro" id="IPR027417">
    <property type="entry name" value="P-loop_NTPase"/>
</dbReference>
<protein>
    <submittedName>
        <fullName evidence="5">ATP-binding cassette domain-containing protein</fullName>
    </submittedName>
</protein>
<dbReference type="GO" id="GO:0005524">
    <property type="term" value="F:ATP binding"/>
    <property type="evidence" value="ECO:0007669"/>
    <property type="project" value="UniProtKB-KW"/>
</dbReference>
<evidence type="ECO:0000256" key="2">
    <source>
        <dbReference type="ARBA" id="ARBA00022741"/>
    </source>
</evidence>
<name>A0A545TKL3_9PROT</name>
<dbReference type="AlphaFoldDB" id="A0A545TKL3"/>
<dbReference type="PANTHER" id="PTHR45772">
    <property type="entry name" value="CONSERVED COMPONENT OF ABC TRANSPORTER FOR NATURAL AMINO ACIDS-RELATED"/>
    <property type="match status" value="1"/>
</dbReference>
<reference evidence="5 6" key="1">
    <citation type="submission" date="2019-06" db="EMBL/GenBank/DDBJ databases">
        <title>Whole genome sequence for Rhodospirillaceae sp. R148.</title>
        <authorList>
            <person name="Wang G."/>
        </authorList>
    </citation>
    <scope>NUCLEOTIDE SEQUENCE [LARGE SCALE GENOMIC DNA]</scope>
    <source>
        <strain evidence="5 6">R148</strain>
    </source>
</reference>
<dbReference type="OrthoDB" id="9806149at2"/>
<dbReference type="InterPro" id="IPR051120">
    <property type="entry name" value="ABC_AA/LPS_Transport"/>
</dbReference>
<dbReference type="PROSITE" id="PS50893">
    <property type="entry name" value="ABC_TRANSPORTER_2"/>
    <property type="match status" value="1"/>
</dbReference>
<dbReference type="Gene3D" id="3.40.50.300">
    <property type="entry name" value="P-loop containing nucleotide triphosphate hydrolases"/>
    <property type="match status" value="1"/>
</dbReference>
<keyword evidence="6" id="KW-1185">Reference proteome</keyword>
<keyword evidence="2" id="KW-0547">Nucleotide-binding</keyword>
<dbReference type="InterPro" id="IPR032823">
    <property type="entry name" value="BCA_ABC_TP_C"/>
</dbReference>
<evidence type="ECO:0000259" key="4">
    <source>
        <dbReference type="PROSITE" id="PS50893"/>
    </source>
</evidence>
<feature type="domain" description="ABC transporter" evidence="4">
    <location>
        <begin position="5"/>
        <end position="247"/>
    </location>
</feature>
<accession>A0A545TKL3</accession>
<gene>
    <name evidence="5" type="ORF">FKG95_19575</name>
</gene>
<dbReference type="GO" id="GO:0016887">
    <property type="term" value="F:ATP hydrolysis activity"/>
    <property type="evidence" value="ECO:0007669"/>
    <property type="project" value="InterPro"/>
</dbReference>
<proteinExistence type="predicted"/>
<dbReference type="RefSeq" id="WP_142898106.1">
    <property type="nucleotide sequence ID" value="NZ_ML660058.1"/>
</dbReference>
<dbReference type="InterPro" id="IPR003593">
    <property type="entry name" value="AAA+_ATPase"/>
</dbReference>
<dbReference type="GO" id="GO:0005886">
    <property type="term" value="C:plasma membrane"/>
    <property type="evidence" value="ECO:0007669"/>
    <property type="project" value="TreeGrafter"/>
</dbReference>
<evidence type="ECO:0000256" key="1">
    <source>
        <dbReference type="ARBA" id="ARBA00022448"/>
    </source>
</evidence>